<evidence type="ECO:0008006" key="6">
    <source>
        <dbReference type="Google" id="ProtNLM"/>
    </source>
</evidence>
<dbReference type="SUPFAM" id="SSF46785">
    <property type="entry name" value="Winged helix' DNA-binding domain"/>
    <property type="match status" value="1"/>
</dbReference>
<gene>
    <name evidence="4" type="ORF">KLA_08301</name>
</gene>
<dbReference type="PANTHER" id="PTHR38465:SF1">
    <property type="entry name" value="HTH-TYPE TRANSCRIPTIONAL REGULATOR MJ1563-RELATED"/>
    <property type="match status" value="1"/>
</dbReference>
<dbReference type="PANTHER" id="PTHR38465">
    <property type="entry name" value="HTH-TYPE TRANSCRIPTIONAL REGULATOR MJ1563-RELATED"/>
    <property type="match status" value="1"/>
</dbReference>
<evidence type="ECO:0000256" key="2">
    <source>
        <dbReference type="ARBA" id="ARBA00023125"/>
    </source>
</evidence>
<keyword evidence="3" id="KW-0804">Transcription</keyword>
<dbReference type="RefSeq" id="WP_013621912.1">
    <property type="nucleotide sequence ID" value="NZ_ARZX01000008.1"/>
</dbReference>
<evidence type="ECO:0000313" key="4">
    <source>
        <dbReference type="EMBL" id="EWH13786.1"/>
    </source>
</evidence>
<dbReference type="InterPro" id="IPR036390">
    <property type="entry name" value="WH_DNA-bd_sf"/>
</dbReference>
<evidence type="ECO:0000313" key="5">
    <source>
        <dbReference type="Proteomes" id="UP000019275"/>
    </source>
</evidence>
<comment type="caution">
    <text evidence="4">The sequence shown here is derived from an EMBL/GenBank/DDBJ whole genome shotgun (WGS) entry which is preliminary data.</text>
</comment>
<accession>A0ABN0RPS5</accession>
<evidence type="ECO:0000256" key="1">
    <source>
        <dbReference type="ARBA" id="ARBA00023015"/>
    </source>
</evidence>
<keyword evidence="5" id="KW-1185">Reference proteome</keyword>
<dbReference type="Proteomes" id="UP000019275">
    <property type="component" value="Unassembled WGS sequence"/>
</dbReference>
<sequence length="163" mass="18852">MKKNMCSKKSTLVEKLGVHIESNNGYSPIASRVLAYIILTGKIGTTFEDLVSLLCASKSTISTQLNYLTDIKEIEYFTKTGDRKKYYVITSNKIKSHISNMIQKWEVEKELHQEVRDYKKEINDLETTTEEEKFDLTFHNNYIQFLNQAITSISKLNVDNINL</sequence>
<keyword evidence="1" id="KW-0805">Transcription regulation</keyword>
<reference evidence="4 5" key="1">
    <citation type="journal article" date="2014" name="Genome Announc.">
        <title>Draft Genome Sequence of the Carrageenan-Degrading Bacterium Cellulophaga sp. Strain KL-A, Isolated from Decaying Marine Algae.</title>
        <authorList>
            <person name="Shan D."/>
            <person name="Ying J."/>
            <person name="Li X."/>
            <person name="Gao Z."/>
            <person name="Wei G."/>
            <person name="Shao Z."/>
        </authorList>
    </citation>
    <scope>NUCLEOTIDE SEQUENCE [LARGE SCALE GENOMIC DNA]</scope>
    <source>
        <strain evidence="4 5">KL-A</strain>
    </source>
</reference>
<dbReference type="InterPro" id="IPR036388">
    <property type="entry name" value="WH-like_DNA-bd_sf"/>
</dbReference>
<organism evidence="4 5">
    <name type="scientific">Cellulophaga geojensis KL-A</name>
    <dbReference type="NCBI Taxonomy" id="1328323"/>
    <lineage>
        <taxon>Bacteria</taxon>
        <taxon>Pseudomonadati</taxon>
        <taxon>Bacteroidota</taxon>
        <taxon>Flavobacteriia</taxon>
        <taxon>Flavobacteriales</taxon>
        <taxon>Flavobacteriaceae</taxon>
        <taxon>Cellulophaga</taxon>
    </lineage>
</organism>
<name>A0ABN0RPS5_9FLAO</name>
<proteinExistence type="predicted"/>
<dbReference type="EMBL" id="ARZX01000008">
    <property type="protein sequence ID" value="EWH13786.1"/>
    <property type="molecule type" value="Genomic_DNA"/>
</dbReference>
<evidence type="ECO:0000256" key="3">
    <source>
        <dbReference type="ARBA" id="ARBA00023163"/>
    </source>
</evidence>
<dbReference type="Gene3D" id="1.10.10.10">
    <property type="entry name" value="Winged helix-like DNA-binding domain superfamily/Winged helix DNA-binding domain"/>
    <property type="match status" value="1"/>
</dbReference>
<protein>
    <recommendedName>
        <fullName evidence="6">Transcriptional regulator</fullName>
    </recommendedName>
</protein>
<keyword evidence="2" id="KW-0238">DNA-binding</keyword>
<dbReference type="InterPro" id="IPR052362">
    <property type="entry name" value="HTH-GbsR_regulator"/>
</dbReference>